<organism evidence="2 3">
    <name type="scientific">Carnegiea gigantea</name>
    <dbReference type="NCBI Taxonomy" id="171969"/>
    <lineage>
        <taxon>Eukaryota</taxon>
        <taxon>Viridiplantae</taxon>
        <taxon>Streptophyta</taxon>
        <taxon>Embryophyta</taxon>
        <taxon>Tracheophyta</taxon>
        <taxon>Spermatophyta</taxon>
        <taxon>Magnoliopsida</taxon>
        <taxon>eudicotyledons</taxon>
        <taxon>Gunneridae</taxon>
        <taxon>Pentapetalae</taxon>
        <taxon>Caryophyllales</taxon>
        <taxon>Cactineae</taxon>
        <taxon>Cactaceae</taxon>
        <taxon>Cactoideae</taxon>
        <taxon>Echinocereeae</taxon>
        <taxon>Carnegiea</taxon>
    </lineage>
</organism>
<feature type="region of interest" description="Disordered" evidence="1">
    <location>
        <begin position="182"/>
        <end position="244"/>
    </location>
</feature>
<feature type="compositionally biased region" description="Basic and acidic residues" evidence="1">
    <location>
        <begin position="191"/>
        <end position="204"/>
    </location>
</feature>
<dbReference type="EMBL" id="JAKOGI010000026">
    <property type="protein sequence ID" value="KAJ8448960.1"/>
    <property type="molecule type" value="Genomic_DNA"/>
</dbReference>
<keyword evidence="3" id="KW-1185">Reference proteome</keyword>
<name>A0A9Q1KTT6_9CARY</name>
<feature type="compositionally biased region" description="Basic and acidic residues" evidence="1">
    <location>
        <begin position="137"/>
        <end position="149"/>
    </location>
</feature>
<gene>
    <name evidence="2" type="ORF">Cgig2_030816</name>
</gene>
<evidence type="ECO:0000256" key="1">
    <source>
        <dbReference type="SAM" id="MobiDB-lite"/>
    </source>
</evidence>
<sequence length="244" mass="27397">MITIPTSSPSQDVVEVSLISLLAEGFLEFMVLRGSCNRLGGSDIDVDFSKSLLGFNDSSNISGLQSARIPLSVSNRLEESDRSNFLRSSGPERCRASWGVLDDSEEFGVRSSSDQVQENLATNRSHHPSLPQLSSDKAQKDSKSAGGEKKRQKSKRTRHLGIRFVARWFAFEGGKQVSDAWRWTNGHGRSRGREQQRMGEEWMKMRRRSAVNSWEAKEKPRRQAKQKQRNVGDEGEGQGLKAEE</sequence>
<dbReference type="Proteomes" id="UP001153076">
    <property type="component" value="Unassembled WGS sequence"/>
</dbReference>
<proteinExistence type="predicted"/>
<evidence type="ECO:0000313" key="2">
    <source>
        <dbReference type="EMBL" id="KAJ8448960.1"/>
    </source>
</evidence>
<evidence type="ECO:0000313" key="3">
    <source>
        <dbReference type="Proteomes" id="UP001153076"/>
    </source>
</evidence>
<feature type="compositionally biased region" description="Polar residues" evidence="1">
    <location>
        <begin position="111"/>
        <end position="123"/>
    </location>
</feature>
<protein>
    <submittedName>
        <fullName evidence="2">Uncharacterized protein</fullName>
    </submittedName>
</protein>
<accession>A0A9Q1KTT6</accession>
<feature type="region of interest" description="Disordered" evidence="1">
    <location>
        <begin position="111"/>
        <end position="157"/>
    </location>
</feature>
<dbReference type="AlphaFoldDB" id="A0A9Q1KTT6"/>
<reference evidence="2" key="1">
    <citation type="submission" date="2022-04" db="EMBL/GenBank/DDBJ databases">
        <title>Carnegiea gigantea Genome sequencing and assembly v2.</title>
        <authorList>
            <person name="Copetti D."/>
            <person name="Sanderson M.J."/>
            <person name="Burquez A."/>
            <person name="Wojciechowski M.F."/>
        </authorList>
    </citation>
    <scope>NUCLEOTIDE SEQUENCE</scope>
    <source>
        <strain evidence="2">SGP5-SGP5p</strain>
        <tissue evidence="2">Aerial part</tissue>
    </source>
</reference>
<feature type="compositionally biased region" description="Basic residues" evidence="1">
    <location>
        <begin position="219"/>
        <end position="228"/>
    </location>
</feature>
<comment type="caution">
    <text evidence="2">The sequence shown here is derived from an EMBL/GenBank/DDBJ whole genome shotgun (WGS) entry which is preliminary data.</text>
</comment>